<feature type="compositionally biased region" description="Polar residues" evidence="2">
    <location>
        <begin position="41"/>
        <end position="51"/>
    </location>
</feature>
<feature type="region of interest" description="Disordered" evidence="2">
    <location>
        <begin position="1"/>
        <end position="69"/>
    </location>
</feature>
<dbReference type="SUPFAM" id="SSF52058">
    <property type="entry name" value="L domain-like"/>
    <property type="match status" value="1"/>
</dbReference>
<dbReference type="InterPro" id="IPR032675">
    <property type="entry name" value="LRR_dom_sf"/>
</dbReference>
<dbReference type="EMBL" id="BSDZ01000015">
    <property type="protein sequence ID" value="GLI63236.1"/>
    <property type="molecule type" value="Genomic_DNA"/>
</dbReference>
<sequence length="274" mass="29984">MMTGGSGGHRKGTCSVVTPTEGWMMPPLTQGPSREHLAASDTPSDARTSGDGNIGLRSGSARGNGFGGDGSRLRGKVNNYAIAPSLLHMWLADCNFEGARPEEMAAALPALQTLVIRHVSKQEDLPLQLIKALHLLKDLTTLGLGGFNHQLMPHLWGLTQLRHLMLDPRRFEDVELDPDLMLDVIAPESDRSLALHESLIAMVAEGGLTRFRTGRRPLISWSSGRCRSHRWPHWWRSVWLTTTTSGGCRHPLVVRRCRTDCSGGALMPGTCCDL</sequence>
<dbReference type="Proteomes" id="UP001165090">
    <property type="component" value="Unassembled WGS sequence"/>
</dbReference>
<gene>
    <name evidence="3" type="ORF">VaNZ11_006126</name>
</gene>
<dbReference type="Gene3D" id="3.80.10.10">
    <property type="entry name" value="Ribonuclease Inhibitor"/>
    <property type="match status" value="1"/>
</dbReference>
<proteinExistence type="predicted"/>
<comment type="subcellular location">
    <subcellularLocation>
        <location evidence="1">Cytoplasm</location>
        <location evidence="1">Cytoskeleton</location>
        <location evidence="1">Cilium axoneme</location>
    </subcellularLocation>
</comment>
<name>A0ABQ5S0Q4_9CHLO</name>
<comment type="caution">
    <text evidence="3">The sequence shown here is derived from an EMBL/GenBank/DDBJ whole genome shotgun (WGS) entry which is preliminary data.</text>
</comment>
<evidence type="ECO:0000256" key="2">
    <source>
        <dbReference type="SAM" id="MobiDB-lite"/>
    </source>
</evidence>
<organism evidence="3 4">
    <name type="scientific">Volvox africanus</name>
    <dbReference type="NCBI Taxonomy" id="51714"/>
    <lineage>
        <taxon>Eukaryota</taxon>
        <taxon>Viridiplantae</taxon>
        <taxon>Chlorophyta</taxon>
        <taxon>core chlorophytes</taxon>
        <taxon>Chlorophyceae</taxon>
        <taxon>CS clade</taxon>
        <taxon>Chlamydomonadales</taxon>
        <taxon>Volvocaceae</taxon>
        <taxon>Volvox</taxon>
    </lineage>
</organism>
<evidence type="ECO:0000256" key="1">
    <source>
        <dbReference type="ARBA" id="ARBA00004430"/>
    </source>
</evidence>
<protein>
    <submittedName>
        <fullName evidence="3">Uncharacterized protein</fullName>
    </submittedName>
</protein>
<accession>A0ABQ5S0Q4</accession>
<evidence type="ECO:0000313" key="4">
    <source>
        <dbReference type="Proteomes" id="UP001165090"/>
    </source>
</evidence>
<reference evidence="3 4" key="1">
    <citation type="journal article" date="2023" name="IScience">
        <title>Expanded male sex-determining region conserved during the evolution of homothallism in the green alga Volvox.</title>
        <authorList>
            <person name="Yamamoto K."/>
            <person name="Matsuzaki R."/>
            <person name="Mahakham W."/>
            <person name="Heman W."/>
            <person name="Sekimoto H."/>
            <person name="Kawachi M."/>
            <person name="Minakuchi Y."/>
            <person name="Toyoda A."/>
            <person name="Nozaki H."/>
        </authorList>
    </citation>
    <scope>NUCLEOTIDE SEQUENCE [LARGE SCALE GENOMIC DNA]</scope>
    <source>
        <strain evidence="3 4">NIES-4468</strain>
    </source>
</reference>
<evidence type="ECO:0000313" key="3">
    <source>
        <dbReference type="EMBL" id="GLI63236.1"/>
    </source>
</evidence>
<keyword evidence="4" id="KW-1185">Reference proteome</keyword>